<dbReference type="Proteomes" id="UP000475214">
    <property type="component" value="Unassembled WGS sequence"/>
</dbReference>
<evidence type="ECO:0000313" key="2">
    <source>
        <dbReference type="Proteomes" id="UP000475214"/>
    </source>
</evidence>
<name>A0A6L9S629_9ACTN</name>
<reference evidence="1 2" key="1">
    <citation type="submission" date="2020-02" db="EMBL/GenBank/DDBJ databases">
        <authorList>
            <person name="Li X.-J."/>
            <person name="Han X.-M."/>
        </authorList>
    </citation>
    <scope>NUCLEOTIDE SEQUENCE [LARGE SCALE GENOMIC DNA]</scope>
    <source>
        <strain evidence="1 2">CCTCC AB 2017055</strain>
    </source>
</reference>
<dbReference type="Gene3D" id="2.30.110.10">
    <property type="entry name" value="Electron Transport, Fmn-binding Protein, Chain A"/>
    <property type="match status" value="1"/>
</dbReference>
<protein>
    <recommendedName>
        <fullName evidence="3">Pyridoxamine 5'-phosphate oxidase putative domain-containing protein</fullName>
    </recommendedName>
</protein>
<evidence type="ECO:0000313" key="1">
    <source>
        <dbReference type="EMBL" id="NEE00104.1"/>
    </source>
</evidence>
<comment type="caution">
    <text evidence="1">The sequence shown here is derived from an EMBL/GenBank/DDBJ whole genome shotgun (WGS) entry which is preliminary data.</text>
</comment>
<dbReference type="EMBL" id="JAAGOA010000004">
    <property type="protein sequence ID" value="NEE00104.1"/>
    <property type="molecule type" value="Genomic_DNA"/>
</dbReference>
<organism evidence="1 2">
    <name type="scientific">Phytoactinopolyspora halotolerans</name>
    <dbReference type="NCBI Taxonomy" id="1981512"/>
    <lineage>
        <taxon>Bacteria</taxon>
        <taxon>Bacillati</taxon>
        <taxon>Actinomycetota</taxon>
        <taxon>Actinomycetes</taxon>
        <taxon>Jiangellales</taxon>
        <taxon>Jiangellaceae</taxon>
        <taxon>Phytoactinopolyspora</taxon>
    </lineage>
</organism>
<keyword evidence="2" id="KW-1185">Reference proteome</keyword>
<gene>
    <name evidence="1" type="ORF">G1H10_07965</name>
</gene>
<proteinExistence type="predicted"/>
<dbReference type="AlphaFoldDB" id="A0A6L9S629"/>
<accession>A0A6L9S629</accession>
<dbReference type="SUPFAM" id="SSF50475">
    <property type="entry name" value="FMN-binding split barrel"/>
    <property type="match status" value="1"/>
</dbReference>
<evidence type="ECO:0008006" key="3">
    <source>
        <dbReference type="Google" id="ProtNLM"/>
    </source>
</evidence>
<sequence length="162" mass="17987">MILDEELASVPVPRSLAKRQADAHKRLESGFQMWLATGSDGRGAHLIPVAYVWDGSVLYTATFANSRTVMNTKAHPQTRAALGDTADVVMIDASASIIEVADIGDDIAERYAKVSTDPRAYPEGMFVYMRLHPRRIQVWNGIHEFVGRTVMVDGRWLENSVD</sequence>
<dbReference type="InterPro" id="IPR012349">
    <property type="entry name" value="Split_barrel_FMN-bd"/>
</dbReference>
<dbReference type="RefSeq" id="WP_163735192.1">
    <property type="nucleotide sequence ID" value="NZ_JAAGOA010000004.1"/>
</dbReference>